<dbReference type="EMBL" id="VLKZ01000001">
    <property type="protein sequence ID" value="TWI59894.1"/>
    <property type="molecule type" value="Genomic_DNA"/>
</dbReference>
<reference evidence="8 9" key="1">
    <citation type="journal article" date="2015" name="Stand. Genomic Sci.">
        <title>Genomic Encyclopedia of Bacterial and Archaeal Type Strains, Phase III: the genomes of soil and plant-associated and newly described type strains.</title>
        <authorList>
            <person name="Whitman W.B."/>
            <person name="Woyke T."/>
            <person name="Klenk H.P."/>
            <person name="Zhou Y."/>
            <person name="Lilburn T.G."/>
            <person name="Beck B.J."/>
            <person name="De Vos P."/>
            <person name="Vandamme P."/>
            <person name="Eisen J.A."/>
            <person name="Garrity G."/>
            <person name="Hugenholtz P."/>
            <person name="Kyrpides N.C."/>
        </authorList>
    </citation>
    <scope>NUCLEOTIDE SEQUENCE [LARGE SCALE GENOMIC DNA]</scope>
    <source>
        <strain evidence="8 9">CGMCC 1.10116</strain>
    </source>
</reference>
<evidence type="ECO:0000256" key="4">
    <source>
        <dbReference type="ARBA" id="ARBA00022801"/>
    </source>
</evidence>
<dbReference type="RefSeq" id="WP_144448717.1">
    <property type="nucleotide sequence ID" value="NZ_VLKZ01000001.1"/>
</dbReference>
<accession>A0A562QT29</accession>
<protein>
    <recommendedName>
        <fullName evidence="3">phospholipase D</fullName>
        <ecNumber evidence="3">3.1.4.4</ecNumber>
    </recommendedName>
</protein>
<dbReference type="GO" id="GO:0016891">
    <property type="term" value="F:RNA endonuclease activity producing 5'-phosphomonoesters, hydrolytic mechanism"/>
    <property type="evidence" value="ECO:0007669"/>
    <property type="project" value="TreeGrafter"/>
</dbReference>
<feature type="domain" description="PLD phosphodiesterase" evidence="7">
    <location>
        <begin position="92"/>
        <end position="118"/>
    </location>
</feature>
<name>A0A562QT29_9BACI</name>
<evidence type="ECO:0000313" key="9">
    <source>
        <dbReference type="Proteomes" id="UP000315711"/>
    </source>
</evidence>
<evidence type="ECO:0000313" key="8">
    <source>
        <dbReference type="EMBL" id="TWI59894.1"/>
    </source>
</evidence>
<evidence type="ECO:0000256" key="3">
    <source>
        <dbReference type="ARBA" id="ARBA00012027"/>
    </source>
</evidence>
<evidence type="ECO:0000256" key="1">
    <source>
        <dbReference type="ARBA" id="ARBA00000798"/>
    </source>
</evidence>
<dbReference type="Pfam" id="PF13091">
    <property type="entry name" value="PLDc_2"/>
    <property type="match status" value="1"/>
</dbReference>
<dbReference type="GO" id="GO:0016042">
    <property type="term" value="P:lipid catabolic process"/>
    <property type="evidence" value="ECO:0007669"/>
    <property type="project" value="UniProtKB-KW"/>
</dbReference>
<dbReference type="OrthoDB" id="281759at2"/>
<keyword evidence="9" id="KW-1185">Reference proteome</keyword>
<dbReference type="GO" id="GO:0004630">
    <property type="term" value="F:phospholipase D activity"/>
    <property type="evidence" value="ECO:0007669"/>
    <property type="project" value="UniProtKB-EC"/>
</dbReference>
<evidence type="ECO:0000259" key="7">
    <source>
        <dbReference type="PROSITE" id="PS50035"/>
    </source>
</evidence>
<evidence type="ECO:0000256" key="2">
    <source>
        <dbReference type="ARBA" id="ARBA00008664"/>
    </source>
</evidence>
<dbReference type="InterPro" id="IPR001736">
    <property type="entry name" value="PLipase_D/transphosphatidylase"/>
</dbReference>
<dbReference type="PROSITE" id="PS50035">
    <property type="entry name" value="PLD"/>
    <property type="match status" value="1"/>
</dbReference>
<comment type="catalytic activity">
    <reaction evidence="1">
        <text>a 1,2-diacyl-sn-glycero-3-phosphocholine + H2O = a 1,2-diacyl-sn-glycero-3-phosphate + choline + H(+)</text>
        <dbReference type="Rhea" id="RHEA:14445"/>
        <dbReference type="ChEBI" id="CHEBI:15354"/>
        <dbReference type="ChEBI" id="CHEBI:15377"/>
        <dbReference type="ChEBI" id="CHEBI:15378"/>
        <dbReference type="ChEBI" id="CHEBI:57643"/>
        <dbReference type="ChEBI" id="CHEBI:58608"/>
        <dbReference type="EC" id="3.1.4.4"/>
    </reaction>
</comment>
<keyword evidence="4" id="KW-0378">Hydrolase</keyword>
<dbReference type="AlphaFoldDB" id="A0A562QT29"/>
<organism evidence="8 9">
    <name type="scientific">Halalkalibacter nanhaiisediminis</name>
    <dbReference type="NCBI Taxonomy" id="688079"/>
    <lineage>
        <taxon>Bacteria</taxon>
        <taxon>Bacillati</taxon>
        <taxon>Bacillota</taxon>
        <taxon>Bacilli</taxon>
        <taxon>Bacillales</taxon>
        <taxon>Bacillaceae</taxon>
        <taxon>Halalkalibacter</taxon>
    </lineage>
</organism>
<dbReference type="Gene3D" id="3.30.870.10">
    <property type="entry name" value="Endonuclease Chain A"/>
    <property type="match status" value="1"/>
</dbReference>
<proteinExistence type="inferred from homology"/>
<comment type="similarity">
    <text evidence="2">Belongs to the phospholipase D family.</text>
</comment>
<sequence>MEIRPFFSRPGNTCEIREALFEGIKAANDKIYLSMAYIDDEEIISQIIESKVSDKRVILNLAHVKNNLENYESHFKGLFDKITKVLGSDEGYYSTMHHKFVILDNCIWVGSYNFTNAAKERNWENMTCIKGSDELVKSYEEEFYHMWNTGAYLSSELNKKISYKAGKLFCKDCTEEINDVVKHFLVEFNAFDYNMEGLERYTFICNRGHLYPNIVCNKCNSTFSREQMYSVGFADHFGDGEERYFCPTCFTKIKQEKALTAFPVLPVMEELIKDVLSESCQSYKTVYCLIKGYEGEEIFRGDDIELAKFLGYYPGEFRIGTKVKLEQDELRVTNTKNHFNKNEKIISISLE</sequence>
<dbReference type="PANTHER" id="PTHR43856">
    <property type="entry name" value="CARDIOLIPIN HYDROLASE"/>
    <property type="match status" value="1"/>
</dbReference>
<dbReference type="Proteomes" id="UP000315711">
    <property type="component" value="Unassembled WGS sequence"/>
</dbReference>
<evidence type="ECO:0000256" key="5">
    <source>
        <dbReference type="ARBA" id="ARBA00022963"/>
    </source>
</evidence>
<dbReference type="GO" id="GO:0006793">
    <property type="term" value="P:phosphorus metabolic process"/>
    <property type="evidence" value="ECO:0007669"/>
    <property type="project" value="UniProtKB-ARBA"/>
</dbReference>
<keyword evidence="6" id="KW-0443">Lipid metabolism</keyword>
<dbReference type="SUPFAM" id="SSF56024">
    <property type="entry name" value="Phospholipase D/nuclease"/>
    <property type="match status" value="1"/>
</dbReference>
<dbReference type="EC" id="3.1.4.4" evidence="3"/>
<dbReference type="InterPro" id="IPR051406">
    <property type="entry name" value="PLD_domain"/>
</dbReference>
<dbReference type="PANTHER" id="PTHR43856:SF1">
    <property type="entry name" value="MITOCHONDRIAL CARDIOLIPIN HYDROLASE"/>
    <property type="match status" value="1"/>
</dbReference>
<gene>
    <name evidence="8" type="ORF">IQ10_00317</name>
</gene>
<keyword evidence="5" id="KW-0442">Lipid degradation</keyword>
<dbReference type="InterPro" id="IPR025202">
    <property type="entry name" value="PLD-like_dom"/>
</dbReference>
<comment type="caution">
    <text evidence="8">The sequence shown here is derived from an EMBL/GenBank/DDBJ whole genome shotgun (WGS) entry which is preliminary data.</text>
</comment>
<evidence type="ECO:0000256" key="6">
    <source>
        <dbReference type="ARBA" id="ARBA00023098"/>
    </source>
</evidence>